<dbReference type="Gene3D" id="2.40.40.10">
    <property type="entry name" value="RlpA-like domain"/>
    <property type="match status" value="1"/>
</dbReference>
<feature type="domain" description="Expansin-like EG45" evidence="2">
    <location>
        <begin position="161"/>
        <end position="285"/>
    </location>
</feature>
<organism evidence="3 4">
    <name type="scientific">Chlamydomonas schloesseri</name>
    <dbReference type="NCBI Taxonomy" id="2026947"/>
    <lineage>
        <taxon>Eukaryota</taxon>
        <taxon>Viridiplantae</taxon>
        <taxon>Chlorophyta</taxon>
        <taxon>core chlorophytes</taxon>
        <taxon>Chlorophyceae</taxon>
        <taxon>CS clade</taxon>
        <taxon>Chlamydomonadales</taxon>
        <taxon>Chlamydomonadaceae</taxon>
        <taxon>Chlamydomonas</taxon>
    </lineage>
</organism>
<dbReference type="EMBL" id="JAEHOD010000008">
    <property type="protein sequence ID" value="KAG2451251.1"/>
    <property type="molecule type" value="Genomic_DNA"/>
</dbReference>
<accession>A0A836B8X2</accession>
<dbReference type="Proteomes" id="UP000613740">
    <property type="component" value="Unassembled WGS sequence"/>
</dbReference>
<evidence type="ECO:0000313" key="3">
    <source>
        <dbReference type="EMBL" id="KAG2451251.1"/>
    </source>
</evidence>
<dbReference type="CDD" id="cd22271">
    <property type="entry name" value="DPBB_EXP_N-like"/>
    <property type="match status" value="1"/>
</dbReference>
<dbReference type="Pfam" id="PF03330">
    <property type="entry name" value="DPBB_1"/>
    <property type="match status" value="1"/>
</dbReference>
<dbReference type="InterPro" id="IPR036908">
    <property type="entry name" value="RlpA-like_sf"/>
</dbReference>
<gene>
    <name evidence="3" type="ORF">HYH02_003858</name>
</gene>
<dbReference type="PANTHER" id="PTHR31867">
    <property type="entry name" value="EXPANSIN-A15"/>
    <property type="match status" value="1"/>
</dbReference>
<comment type="caution">
    <text evidence="3">The sequence shown here is derived from an EMBL/GenBank/DDBJ whole genome shotgun (WGS) entry which is preliminary data.</text>
</comment>
<evidence type="ECO:0000256" key="1">
    <source>
        <dbReference type="SAM" id="MobiDB-lite"/>
    </source>
</evidence>
<feature type="compositionally biased region" description="Basic and acidic residues" evidence="1">
    <location>
        <begin position="47"/>
        <end position="57"/>
    </location>
</feature>
<dbReference type="InterPro" id="IPR002963">
    <property type="entry name" value="Expansin"/>
</dbReference>
<proteinExistence type="predicted"/>
<dbReference type="InterPro" id="IPR009009">
    <property type="entry name" value="RlpA-like_DPBB"/>
</dbReference>
<dbReference type="AlphaFoldDB" id="A0A836B8X2"/>
<feature type="region of interest" description="Disordered" evidence="1">
    <location>
        <begin position="28"/>
        <end position="107"/>
    </location>
</feature>
<dbReference type="SUPFAM" id="SSF50685">
    <property type="entry name" value="Barwin-like endoglucanases"/>
    <property type="match status" value="1"/>
</dbReference>
<protein>
    <recommendedName>
        <fullName evidence="2">Expansin-like EG45 domain-containing protein</fullName>
    </recommendedName>
</protein>
<feature type="compositionally biased region" description="Low complexity" evidence="1">
    <location>
        <begin position="88"/>
        <end position="107"/>
    </location>
</feature>
<sequence length="303" mass="31092">MMDITASRVFEFAASIFSPAATAATVAASAASAPSSSSSAAAARPPCHVDNDRDACHRQQHAQPPSTPHDHSHGCSRKHHRRSWQHTTSTSSSSSATPSASSSSSAAASPGSPVLSALLAGLLLTSASTFPRGALADDGGGGWADGRATFYGNDGGATIDQGSCMYGALPSGLVSTGTDIAAISDANPSFAGSCGRCYEIACREARFSDGYGNAIDRSGGTCSRGGSVIVTITDACPCYYPANEYSNKRWCCGDMNHFDMSYQAFSKIADLGQGVIGIKYRQVPCPGYSASSPRRGGDFVQGA</sequence>
<evidence type="ECO:0000313" key="4">
    <source>
        <dbReference type="Proteomes" id="UP000613740"/>
    </source>
</evidence>
<name>A0A836B8X2_9CHLO</name>
<evidence type="ECO:0000259" key="2">
    <source>
        <dbReference type="PROSITE" id="PS50842"/>
    </source>
</evidence>
<dbReference type="GO" id="GO:0009664">
    <property type="term" value="P:plant-type cell wall organization"/>
    <property type="evidence" value="ECO:0007669"/>
    <property type="project" value="InterPro"/>
</dbReference>
<dbReference type="SMART" id="SM00837">
    <property type="entry name" value="DPBB_1"/>
    <property type="match status" value="1"/>
</dbReference>
<feature type="compositionally biased region" description="Basic residues" evidence="1">
    <location>
        <begin position="74"/>
        <end position="84"/>
    </location>
</feature>
<dbReference type="OrthoDB" id="5823761at2759"/>
<dbReference type="InterPro" id="IPR007112">
    <property type="entry name" value="Expansin/allergen_DPBB_dom"/>
</dbReference>
<dbReference type="PROSITE" id="PS50842">
    <property type="entry name" value="EXPANSIN_EG45"/>
    <property type="match status" value="1"/>
</dbReference>
<feature type="compositionally biased region" description="Low complexity" evidence="1">
    <location>
        <begin position="28"/>
        <end position="43"/>
    </location>
</feature>
<reference evidence="3" key="1">
    <citation type="journal article" date="2020" name="bioRxiv">
        <title>Comparative genomics of Chlamydomonas.</title>
        <authorList>
            <person name="Craig R.J."/>
            <person name="Hasan A.R."/>
            <person name="Ness R.W."/>
            <person name="Keightley P.D."/>
        </authorList>
    </citation>
    <scope>NUCLEOTIDE SEQUENCE</scope>
    <source>
        <strain evidence="3">CCAP 11/173</strain>
    </source>
</reference>
<keyword evidence="4" id="KW-1185">Reference proteome</keyword>